<keyword evidence="2" id="KW-1003">Cell membrane</keyword>
<gene>
    <name evidence="9" type="ORF">CR105_22000</name>
</gene>
<evidence type="ECO:0000256" key="4">
    <source>
        <dbReference type="ARBA" id="ARBA00022989"/>
    </source>
</evidence>
<evidence type="ECO:0000259" key="8">
    <source>
        <dbReference type="Pfam" id="PF12704"/>
    </source>
</evidence>
<protein>
    <submittedName>
        <fullName evidence="9">ABC transporter permease</fullName>
    </submittedName>
</protein>
<dbReference type="OrthoDB" id="8735006at2"/>
<evidence type="ECO:0000313" key="9">
    <source>
        <dbReference type="EMBL" id="PIL42895.1"/>
    </source>
</evidence>
<keyword evidence="3 6" id="KW-0812">Transmembrane</keyword>
<evidence type="ECO:0000256" key="3">
    <source>
        <dbReference type="ARBA" id="ARBA00022692"/>
    </source>
</evidence>
<feature type="transmembrane region" description="Helical" evidence="6">
    <location>
        <begin position="313"/>
        <end position="337"/>
    </location>
</feature>
<evidence type="ECO:0000313" key="10">
    <source>
        <dbReference type="Proteomes" id="UP000230390"/>
    </source>
</evidence>
<feature type="domain" description="ABC3 transporter permease C-terminal" evidence="7">
    <location>
        <begin position="315"/>
        <end position="429"/>
    </location>
</feature>
<dbReference type="AlphaFoldDB" id="A0A2G8TA19"/>
<keyword evidence="5 6" id="KW-0472">Membrane</keyword>
<dbReference type="RefSeq" id="WP_099792219.1">
    <property type="nucleotide sequence ID" value="NZ_JBHLYV010000093.1"/>
</dbReference>
<dbReference type="EMBL" id="PDOC01000019">
    <property type="protein sequence ID" value="PIL42895.1"/>
    <property type="molecule type" value="Genomic_DNA"/>
</dbReference>
<comment type="subcellular location">
    <subcellularLocation>
        <location evidence="1">Cell membrane</location>
        <topology evidence="1">Multi-pass membrane protein</topology>
    </subcellularLocation>
</comment>
<feature type="transmembrane region" description="Helical" evidence="6">
    <location>
        <begin position="400"/>
        <end position="423"/>
    </location>
</feature>
<evidence type="ECO:0000259" key="7">
    <source>
        <dbReference type="Pfam" id="PF02687"/>
    </source>
</evidence>
<comment type="caution">
    <text evidence="9">The sequence shown here is derived from an EMBL/GenBank/DDBJ whole genome shotgun (WGS) entry which is preliminary data.</text>
</comment>
<evidence type="ECO:0000256" key="6">
    <source>
        <dbReference type="SAM" id="Phobius"/>
    </source>
</evidence>
<feature type="domain" description="MacB-like periplasmic core" evidence="8">
    <location>
        <begin position="20"/>
        <end position="272"/>
    </location>
</feature>
<dbReference type="Proteomes" id="UP000230390">
    <property type="component" value="Unassembled WGS sequence"/>
</dbReference>
<evidence type="ECO:0000256" key="2">
    <source>
        <dbReference type="ARBA" id="ARBA00022475"/>
    </source>
</evidence>
<dbReference type="InterPro" id="IPR003838">
    <property type="entry name" value="ABC3_permease_C"/>
</dbReference>
<dbReference type="GO" id="GO:0022857">
    <property type="term" value="F:transmembrane transporter activity"/>
    <property type="evidence" value="ECO:0007669"/>
    <property type="project" value="TreeGrafter"/>
</dbReference>
<organism evidence="9 10">
    <name type="scientific">Massilia eurypsychrophila</name>
    <dbReference type="NCBI Taxonomy" id="1485217"/>
    <lineage>
        <taxon>Bacteria</taxon>
        <taxon>Pseudomonadati</taxon>
        <taxon>Pseudomonadota</taxon>
        <taxon>Betaproteobacteria</taxon>
        <taxon>Burkholderiales</taxon>
        <taxon>Oxalobacteraceae</taxon>
        <taxon>Telluria group</taxon>
        <taxon>Massilia</taxon>
    </lineage>
</organism>
<keyword evidence="4 6" id="KW-1133">Transmembrane helix</keyword>
<name>A0A2G8TA19_9BURK</name>
<dbReference type="InterPro" id="IPR025857">
    <property type="entry name" value="MacB_PCD"/>
</dbReference>
<dbReference type="Pfam" id="PF02687">
    <property type="entry name" value="FtsX"/>
    <property type="match status" value="1"/>
</dbReference>
<feature type="transmembrane region" description="Helical" evidence="6">
    <location>
        <begin position="358"/>
        <end position="388"/>
    </location>
</feature>
<dbReference type="InterPro" id="IPR050250">
    <property type="entry name" value="Macrolide_Exporter_MacB"/>
</dbReference>
<dbReference type="PANTHER" id="PTHR30572">
    <property type="entry name" value="MEMBRANE COMPONENT OF TRANSPORTER-RELATED"/>
    <property type="match status" value="1"/>
</dbReference>
<sequence length="437" mass="47677">MFSYYLKLGLRSLRRNPALTALMVLTLAIGVAASVSTLTILHVMSGDPIPHKSDRLFVPLFDVGPLAGYTPGEEIDDKQISYPDAVNLLKGKQGERRTAIFGIGAPIEPDRKDLGVFQTSGLALTHDFFAMFEAPFLHGQAWSEAEDDSGANVVVLSRKVAEKLYGDANPVGKRVTMLGQQFQIVGVLKPWAPMPHYYRLIGGAGKFGNEDELFIPFTSAVRNQVGPQGNMNCSGNPGPGLEGIQKSDCTWIQFWFETKSSGDRAALQDYLNSYAAEQRKLGRMQRAAKNNLYDVMEWMAENKVVGNDSKLSAWLAFGFLLLCLVNTIGLLLAKFSVRASEVGIRRALGASRKDIFRQFLVETAVVGLAGGILGLLLAVAALVLIAMQSKEMGNVAHMDWVMLVFTFVLSVFAAVLAGLLPTWRACQVTPAMQLKSQ</sequence>
<dbReference type="PANTHER" id="PTHR30572:SF18">
    <property type="entry name" value="ABC-TYPE MACROLIDE FAMILY EXPORT SYSTEM PERMEASE COMPONENT 2"/>
    <property type="match status" value="1"/>
</dbReference>
<accession>A0A2G8TA19</accession>
<dbReference type="Pfam" id="PF12704">
    <property type="entry name" value="MacB_PCD"/>
    <property type="match status" value="1"/>
</dbReference>
<reference evidence="9 10" key="1">
    <citation type="submission" date="2017-10" db="EMBL/GenBank/DDBJ databases">
        <title>Massilia psychrophilum sp. nov., a novel purple-pigmented bacterium isolated from Tianshan glacier, Xinjiang Municipality, China.</title>
        <authorList>
            <person name="Wang H."/>
        </authorList>
    </citation>
    <scope>NUCLEOTIDE SEQUENCE [LARGE SCALE GENOMIC DNA]</scope>
    <source>
        <strain evidence="9 10">JCM 30074</strain>
    </source>
</reference>
<dbReference type="GO" id="GO:0005886">
    <property type="term" value="C:plasma membrane"/>
    <property type="evidence" value="ECO:0007669"/>
    <property type="project" value="UniProtKB-SubCell"/>
</dbReference>
<evidence type="ECO:0000256" key="1">
    <source>
        <dbReference type="ARBA" id="ARBA00004651"/>
    </source>
</evidence>
<keyword evidence="10" id="KW-1185">Reference proteome</keyword>
<proteinExistence type="predicted"/>
<evidence type="ECO:0000256" key="5">
    <source>
        <dbReference type="ARBA" id="ARBA00023136"/>
    </source>
</evidence>